<dbReference type="Pfam" id="PF00188">
    <property type="entry name" value="CAP"/>
    <property type="match status" value="1"/>
</dbReference>
<dbReference type="PANTHER" id="PTHR31157">
    <property type="entry name" value="SCP DOMAIN-CONTAINING PROTEIN"/>
    <property type="match status" value="1"/>
</dbReference>
<keyword evidence="4" id="KW-1185">Reference proteome</keyword>
<evidence type="ECO:0000313" key="3">
    <source>
        <dbReference type="EMBL" id="GGA23843.1"/>
    </source>
</evidence>
<gene>
    <name evidence="3" type="ORF">GCM10010917_05760</name>
</gene>
<keyword evidence="1" id="KW-0732">Signal</keyword>
<feature type="chain" id="PRO_5047399382" description="SCP domain-containing protein" evidence="1">
    <location>
        <begin position="37"/>
        <end position="175"/>
    </location>
</feature>
<evidence type="ECO:0000256" key="1">
    <source>
        <dbReference type="SAM" id="SignalP"/>
    </source>
</evidence>
<evidence type="ECO:0000259" key="2">
    <source>
        <dbReference type="Pfam" id="PF00188"/>
    </source>
</evidence>
<feature type="domain" description="SCP" evidence="2">
    <location>
        <begin position="62"/>
        <end position="167"/>
    </location>
</feature>
<sequence>MQKNRMKRKWKQITVWTAVSLALSTMLSVGPGQAGAVPVKTLSTVQLNYAKIQADKAAQVVKLVNQERQKAGLKPLVIHTNLTKLAKDKVVDMYNHKYFSHTSPKFGSPFDMMDSYKISYNYAGENLARGQQTPAQVVKDWMNSPGHRQNMLNPHYTLIGVGYYNGYWSQEFIGK</sequence>
<name>A0ABQ1FNF4_9BACL</name>
<dbReference type="CDD" id="cd05379">
    <property type="entry name" value="CAP_bacterial"/>
    <property type="match status" value="1"/>
</dbReference>
<organism evidence="3 4">
    <name type="scientific">Paenibacillus physcomitrellae</name>
    <dbReference type="NCBI Taxonomy" id="1619311"/>
    <lineage>
        <taxon>Bacteria</taxon>
        <taxon>Bacillati</taxon>
        <taxon>Bacillota</taxon>
        <taxon>Bacilli</taxon>
        <taxon>Bacillales</taxon>
        <taxon>Paenibacillaceae</taxon>
        <taxon>Paenibacillus</taxon>
    </lineage>
</organism>
<dbReference type="Gene3D" id="3.40.33.10">
    <property type="entry name" value="CAP"/>
    <property type="match status" value="1"/>
</dbReference>
<dbReference type="EMBL" id="BMHF01000001">
    <property type="protein sequence ID" value="GGA23843.1"/>
    <property type="molecule type" value="Genomic_DNA"/>
</dbReference>
<protein>
    <recommendedName>
        <fullName evidence="2">SCP domain-containing protein</fullName>
    </recommendedName>
</protein>
<comment type="caution">
    <text evidence="3">The sequence shown here is derived from an EMBL/GenBank/DDBJ whole genome shotgun (WGS) entry which is preliminary data.</text>
</comment>
<reference evidence="4" key="1">
    <citation type="journal article" date="2019" name="Int. J. Syst. Evol. Microbiol.">
        <title>The Global Catalogue of Microorganisms (GCM) 10K type strain sequencing project: providing services to taxonomists for standard genome sequencing and annotation.</title>
        <authorList>
            <consortium name="The Broad Institute Genomics Platform"/>
            <consortium name="The Broad Institute Genome Sequencing Center for Infectious Disease"/>
            <person name="Wu L."/>
            <person name="Ma J."/>
        </authorList>
    </citation>
    <scope>NUCLEOTIDE SEQUENCE [LARGE SCALE GENOMIC DNA]</scope>
    <source>
        <strain evidence="4">CGMCC 1.15044</strain>
    </source>
</reference>
<feature type="signal peptide" evidence="1">
    <location>
        <begin position="1"/>
        <end position="36"/>
    </location>
</feature>
<dbReference type="Proteomes" id="UP000609323">
    <property type="component" value="Unassembled WGS sequence"/>
</dbReference>
<dbReference type="RefSeq" id="WP_094093241.1">
    <property type="nucleotide sequence ID" value="NZ_BMHF01000001.1"/>
</dbReference>
<dbReference type="PANTHER" id="PTHR31157:SF1">
    <property type="entry name" value="SCP DOMAIN-CONTAINING PROTEIN"/>
    <property type="match status" value="1"/>
</dbReference>
<dbReference type="SUPFAM" id="SSF55797">
    <property type="entry name" value="PR-1-like"/>
    <property type="match status" value="1"/>
</dbReference>
<proteinExistence type="predicted"/>
<dbReference type="InterPro" id="IPR035940">
    <property type="entry name" value="CAP_sf"/>
</dbReference>
<accession>A0ABQ1FNF4</accession>
<dbReference type="InterPro" id="IPR014044">
    <property type="entry name" value="CAP_dom"/>
</dbReference>
<evidence type="ECO:0000313" key="4">
    <source>
        <dbReference type="Proteomes" id="UP000609323"/>
    </source>
</evidence>